<evidence type="ECO:0000256" key="5">
    <source>
        <dbReference type="ARBA" id="ARBA00022692"/>
    </source>
</evidence>
<dbReference type="Pfam" id="PF01311">
    <property type="entry name" value="Bac_export_1"/>
    <property type="match status" value="1"/>
</dbReference>
<comment type="caution">
    <text evidence="11">The sequence shown here is derived from an EMBL/GenBank/DDBJ whole genome shotgun (WGS) entry which is preliminary data.</text>
</comment>
<dbReference type="PANTHER" id="PTHR30065">
    <property type="entry name" value="FLAGELLAR BIOSYNTHETIC PROTEIN FLIR"/>
    <property type="match status" value="1"/>
</dbReference>
<keyword evidence="8 10" id="KW-0975">Bacterial flagellum</keyword>
<keyword evidence="11" id="KW-0282">Flagellum</keyword>
<evidence type="ECO:0000256" key="10">
    <source>
        <dbReference type="RuleBase" id="RU362071"/>
    </source>
</evidence>
<feature type="transmembrane region" description="Helical" evidence="10">
    <location>
        <begin position="12"/>
        <end position="30"/>
    </location>
</feature>
<evidence type="ECO:0000256" key="3">
    <source>
        <dbReference type="ARBA" id="ARBA00021717"/>
    </source>
</evidence>
<keyword evidence="7 10" id="KW-0472">Membrane</keyword>
<comment type="similarity">
    <text evidence="2 10">Belongs to the FliR/MopE/SpaR family.</text>
</comment>
<keyword evidence="11" id="KW-0969">Cilium</keyword>
<dbReference type="InterPro" id="IPR006303">
    <property type="entry name" value="FliR"/>
</dbReference>
<evidence type="ECO:0000313" key="12">
    <source>
        <dbReference type="Proteomes" id="UP000076400"/>
    </source>
</evidence>
<feature type="transmembrane region" description="Helical" evidence="10">
    <location>
        <begin position="126"/>
        <end position="151"/>
    </location>
</feature>
<sequence length="254" mass="27493">MPFELFLPAQFYAFFLVFARMGSAVMLMPGIGEGLVSTRVRLTFALLLAFVVLPAVQPVLPPMPATVPGLTLLVAGEVLVGFFIGSIARIALLLLETAGFIISMQIGLASAQAFNPSLGTQGSLPGAFLGTLGLLMIFVTNLHHLFLLGLVDSYTIFQPGMALPLGDFSHEITRMVADGFRVALQISAPLLVIGTLFYCGLGILSRLMPQLQIFFVALPVQLTLGLFLFSLILSAAMMWFLRYYESVLTRFLSP</sequence>
<dbReference type="PANTHER" id="PTHR30065:SF8">
    <property type="entry name" value="FLAGELLAR BIOSYNTHETIC PROTEIN FLIR"/>
    <property type="match status" value="1"/>
</dbReference>
<dbReference type="PRINTS" id="PR00953">
    <property type="entry name" value="TYPE3IMRPROT"/>
</dbReference>
<feature type="transmembrane region" description="Helical" evidence="10">
    <location>
        <begin position="182"/>
        <end position="207"/>
    </location>
</feature>
<keyword evidence="12" id="KW-1185">Reference proteome</keyword>
<dbReference type="NCBIfam" id="TIGR01400">
    <property type="entry name" value="fliR"/>
    <property type="match status" value="1"/>
</dbReference>
<comment type="subcellular location">
    <subcellularLocation>
        <location evidence="10">Cell membrane</location>
        <topology evidence="10">Multi-pass membrane protein</topology>
    </subcellularLocation>
    <subcellularLocation>
        <location evidence="10">Bacterial flagellum basal body</location>
    </subcellularLocation>
</comment>
<proteinExistence type="inferred from homology"/>
<keyword evidence="11" id="KW-0966">Cell projection</keyword>
<evidence type="ECO:0000256" key="9">
    <source>
        <dbReference type="NCBIfam" id="TIGR01400"/>
    </source>
</evidence>
<protein>
    <recommendedName>
        <fullName evidence="3 9">Flagellar biosynthetic protein FliR</fullName>
    </recommendedName>
</protein>
<feature type="transmembrane region" description="Helical" evidence="10">
    <location>
        <begin position="92"/>
        <end position="114"/>
    </location>
</feature>
<keyword evidence="5 10" id="KW-0812">Transmembrane</keyword>
<feature type="transmembrane region" description="Helical" evidence="10">
    <location>
        <begin position="42"/>
        <end position="60"/>
    </location>
</feature>
<evidence type="ECO:0000313" key="11">
    <source>
        <dbReference type="EMBL" id="KZC98846.1"/>
    </source>
</evidence>
<feature type="transmembrane region" description="Helical" evidence="10">
    <location>
        <begin position="66"/>
        <end position="85"/>
    </location>
</feature>
<gene>
    <name evidence="11" type="ORF">AUP43_14645</name>
</gene>
<accession>A0A154VBW6</accession>
<dbReference type="GO" id="GO:0044780">
    <property type="term" value="P:bacterial-type flagellum assembly"/>
    <property type="evidence" value="ECO:0007669"/>
    <property type="project" value="UniProtKB-UniRule"/>
</dbReference>
<dbReference type="Proteomes" id="UP000076400">
    <property type="component" value="Unassembled WGS sequence"/>
</dbReference>
<dbReference type="STRING" id="580166.AUP43_14645"/>
<dbReference type="RefSeq" id="WP_067560104.1">
    <property type="nucleotide sequence ID" value="NZ_LPXN01000168.1"/>
</dbReference>
<feature type="transmembrane region" description="Helical" evidence="10">
    <location>
        <begin position="213"/>
        <end position="241"/>
    </location>
</feature>
<evidence type="ECO:0000256" key="1">
    <source>
        <dbReference type="ARBA" id="ARBA00002578"/>
    </source>
</evidence>
<dbReference type="GO" id="GO:0005886">
    <property type="term" value="C:plasma membrane"/>
    <property type="evidence" value="ECO:0007669"/>
    <property type="project" value="UniProtKB-SubCell"/>
</dbReference>
<evidence type="ECO:0000256" key="6">
    <source>
        <dbReference type="ARBA" id="ARBA00022989"/>
    </source>
</evidence>
<evidence type="ECO:0000256" key="4">
    <source>
        <dbReference type="ARBA" id="ARBA00022475"/>
    </source>
</evidence>
<keyword evidence="6 10" id="KW-1133">Transmembrane helix</keyword>
<dbReference type="EMBL" id="LPXN01000168">
    <property type="protein sequence ID" value="KZC98846.1"/>
    <property type="molecule type" value="Genomic_DNA"/>
</dbReference>
<comment type="function">
    <text evidence="1 10">Role in flagellar biosynthesis.</text>
</comment>
<reference evidence="11 12" key="1">
    <citation type="submission" date="2015-12" db="EMBL/GenBank/DDBJ databases">
        <title>Genome sequence of Oceanibaculum pacificum MCCC 1A02656.</title>
        <authorList>
            <person name="Lu L."/>
            <person name="Lai Q."/>
            <person name="Shao Z."/>
            <person name="Qian P."/>
        </authorList>
    </citation>
    <scope>NUCLEOTIDE SEQUENCE [LARGE SCALE GENOMIC DNA]</scope>
    <source>
        <strain evidence="11 12">MCCC 1A02656</strain>
    </source>
</reference>
<evidence type="ECO:0000256" key="7">
    <source>
        <dbReference type="ARBA" id="ARBA00023136"/>
    </source>
</evidence>
<evidence type="ECO:0000256" key="2">
    <source>
        <dbReference type="ARBA" id="ARBA00009772"/>
    </source>
</evidence>
<dbReference type="AlphaFoldDB" id="A0A154VBW6"/>
<name>A0A154VBW6_9PROT</name>
<organism evidence="11 12">
    <name type="scientific">Oceanibaculum pacificum</name>
    <dbReference type="NCBI Taxonomy" id="580166"/>
    <lineage>
        <taxon>Bacteria</taxon>
        <taxon>Pseudomonadati</taxon>
        <taxon>Pseudomonadota</taxon>
        <taxon>Alphaproteobacteria</taxon>
        <taxon>Rhodospirillales</taxon>
        <taxon>Oceanibaculaceae</taxon>
        <taxon>Oceanibaculum</taxon>
    </lineage>
</organism>
<dbReference type="GO" id="GO:0009425">
    <property type="term" value="C:bacterial-type flagellum basal body"/>
    <property type="evidence" value="ECO:0007669"/>
    <property type="project" value="UniProtKB-SubCell"/>
</dbReference>
<keyword evidence="4 10" id="KW-1003">Cell membrane</keyword>
<dbReference type="InterPro" id="IPR002010">
    <property type="entry name" value="T3SS_IM_R"/>
</dbReference>
<dbReference type="OrthoDB" id="9779817at2"/>
<evidence type="ECO:0000256" key="8">
    <source>
        <dbReference type="ARBA" id="ARBA00023143"/>
    </source>
</evidence>
<dbReference type="GO" id="GO:0006605">
    <property type="term" value="P:protein targeting"/>
    <property type="evidence" value="ECO:0007669"/>
    <property type="project" value="UniProtKB-UniRule"/>
</dbReference>